<feature type="region of interest" description="Disordered" evidence="7">
    <location>
        <begin position="270"/>
        <end position="465"/>
    </location>
</feature>
<feature type="region of interest" description="Disordered" evidence="7">
    <location>
        <begin position="184"/>
        <end position="228"/>
    </location>
</feature>
<evidence type="ECO:0000313" key="9">
    <source>
        <dbReference type="Proteomes" id="UP001408356"/>
    </source>
</evidence>
<evidence type="ECO:0000313" key="8">
    <source>
        <dbReference type="EMBL" id="KAK9421680.1"/>
    </source>
</evidence>
<keyword evidence="4" id="KW-0698">rRNA processing</keyword>
<comment type="caution">
    <text evidence="8">The sequence shown here is derived from an EMBL/GenBank/DDBJ whole genome shotgun (WGS) entry which is preliminary data.</text>
</comment>
<name>A0ABR2V5D1_9PEZI</name>
<feature type="compositionally biased region" description="Basic and acidic residues" evidence="7">
    <location>
        <begin position="880"/>
        <end position="892"/>
    </location>
</feature>
<organism evidence="8 9">
    <name type="scientific">Seiridium unicorne</name>
    <dbReference type="NCBI Taxonomy" id="138068"/>
    <lineage>
        <taxon>Eukaryota</taxon>
        <taxon>Fungi</taxon>
        <taxon>Dikarya</taxon>
        <taxon>Ascomycota</taxon>
        <taxon>Pezizomycotina</taxon>
        <taxon>Sordariomycetes</taxon>
        <taxon>Xylariomycetidae</taxon>
        <taxon>Amphisphaeriales</taxon>
        <taxon>Sporocadaceae</taxon>
        <taxon>Seiridium</taxon>
    </lineage>
</organism>
<comment type="similarity">
    <text evidence="2">Belongs to the NOP14 family.</text>
</comment>
<evidence type="ECO:0000256" key="5">
    <source>
        <dbReference type="ARBA" id="ARBA00023242"/>
    </source>
</evidence>
<evidence type="ECO:0000256" key="4">
    <source>
        <dbReference type="ARBA" id="ARBA00022552"/>
    </source>
</evidence>
<reference evidence="8 9" key="1">
    <citation type="journal article" date="2024" name="J. Plant Pathol.">
        <title>Sequence and assembly of the genome of Seiridium unicorne, isolate CBS 538.82, causal agent of cypress canker disease.</title>
        <authorList>
            <person name="Scali E."/>
            <person name="Rocca G.D."/>
            <person name="Danti R."/>
            <person name="Garbelotto M."/>
            <person name="Barberini S."/>
            <person name="Baroncelli R."/>
            <person name="Emiliani G."/>
        </authorList>
    </citation>
    <scope>NUCLEOTIDE SEQUENCE [LARGE SCALE GENOMIC DNA]</scope>
    <source>
        <strain evidence="8 9">BM-138-508</strain>
    </source>
</reference>
<feature type="compositionally biased region" description="Basic residues" evidence="7">
    <location>
        <begin position="893"/>
        <end position="902"/>
    </location>
</feature>
<comment type="function">
    <text evidence="6">Involved in nucleolar processing of pre-18S ribosomal RNA. Has a role in the nuclear export of 40S pre-ribosomal subunit to the cytoplasm.</text>
</comment>
<feature type="compositionally biased region" description="Acidic residues" evidence="7">
    <location>
        <begin position="414"/>
        <end position="437"/>
    </location>
</feature>
<dbReference type="Proteomes" id="UP001408356">
    <property type="component" value="Unassembled WGS sequence"/>
</dbReference>
<keyword evidence="9" id="KW-1185">Reference proteome</keyword>
<gene>
    <name evidence="8" type="ORF">SUNI508_05610</name>
</gene>
<accession>A0ABR2V5D1</accession>
<feature type="compositionally biased region" description="Basic and acidic residues" evidence="7">
    <location>
        <begin position="289"/>
        <end position="339"/>
    </location>
</feature>
<feature type="compositionally biased region" description="Basic and acidic residues" evidence="7">
    <location>
        <begin position="31"/>
        <end position="53"/>
    </location>
</feature>
<evidence type="ECO:0000256" key="3">
    <source>
        <dbReference type="ARBA" id="ARBA00022517"/>
    </source>
</evidence>
<evidence type="ECO:0000256" key="1">
    <source>
        <dbReference type="ARBA" id="ARBA00004604"/>
    </source>
</evidence>
<feature type="compositionally biased region" description="Basic and acidic residues" evidence="7">
    <location>
        <begin position="91"/>
        <end position="101"/>
    </location>
</feature>
<sequence>MGGSQLKRLKESLRSQGLVGPQQSKKQKKRNAQDERAKNDKRLSRQTKLEGIREQFNPFDLKHNVRGPKFEVTSNRPATGNAAKGIYGRPTEAKAAGEERRKETLLVEMQRRQKVGGLLDRRFGEDDANMTPEEKALERFAIEKQRSHKRAVFDLEDEEAGESFGLTHMGKSLSLDGPRIVDDYEADDMDAGSDEEDEGRKAYLKRKLMTDGETDADEDQPERKKTKAEVMKEVIAKSKFHKAERQAAKDADEDLRMELDQELPNLRQLLFKKGKDAESTAQEGPGQGLEREYDIQVKKLAADRRAQPSYRTKTEEEQAAEEAAKLRELEEKRQRRMEGAPDSESEADNEPDSDDEEPSNGPVQFIEKEEGDTFGLGKGIKLRPTATELGFDDEDDFLVEDDLIAEGSDLSLSEQEESDDDGSDGSAEDDEVDDDDEFTKGLLNDEEAQNPAFKQKLDGTTVEASQKEDADGLPFVFSCPETHEAFLEITKSVPVEKLPVVVQRIRALHHSKLDSGNKAKLGNFARALIQHLPYLANQGAPFATIESLVRHAHSLAKTYPIEIATELRSYIEDISTRPLDLNVGDLVVLTTIGTIFPTSDHFHQVATPAMLTMGRYLGMKIPRGLTDYTIGSFLCILAIQYQTVSKRYVPEVMNFSLNTLAALAPVKSKEKLGLFPLHEPSEGIRIHDAKNTAIRKLNCLDCVSSAEKDAIVVKVALVDTIVKLLDAAATIWTGKSSFYETFQPASNVLGHLSTKSCRSHFPKALNEQISKSKSKLDRLLQLARMERRNLELHHHRPLAIKTHVPKFEDSFDPDKHYDPDRERAEINKLKAEHKKERKGALRELRKDANFMAREKLRIKKAKDEAYEKKYKRIVSEIQSEEGKEANAYEREKAQRKRAAKRG</sequence>
<feature type="compositionally biased region" description="Acidic residues" evidence="7">
    <location>
        <begin position="341"/>
        <end position="358"/>
    </location>
</feature>
<protein>
    <submittedName>
        <fullName evidence="8">Nucleolar protein 14</fullName>
    </submittedName>
</protein>
<proteinExistence type="inferred from homology"/>
<feature type="region of interest" description="Disordered" evidence="7">
    <location>
        <begin position="1"/>
        <end position="101"/>
    </location>
</feature>
<dbReference type="Pfam" id="PF04147">
    <property type="entry name" value="Nop14"/>
    <property type="match status" value="1"/>
</dbReference>
<evidence type="ECO:0000256" key="6">
    <source>
        <dbReference type="ARBA" id="ARBA00024695"/>
    </source>
</evidence>
<dbReference type="PANTHER" id="PTHR23183:SF0">
    <property type="entry name" value="NUCLEOLAR PROTEIN 14"/>
    <property type="match status" value="1"/>
</dbReference>
<feature type="compositionally biased region" description="Acidic residues" evidence="7">
    <location>
        <begin position="390"/>
        <end position="404"/>
    </location>
</feature>
<dbReference type="PANTHER" id="PTHR23183">
    <property type="entry name" value="NOP14"/>
    <property type="match status" value="1"/>
</dbReference>
<keyword evidence="5" id="KW-0539">Nucleus</keyword>
<evidence type="ECO:0000256" key="7">
    <source>
        <dbReference type="SAM" id="MobiDB-lite"/>
    </source>
</evidence>
<comment type="subcellular location">
    <subcellularLocation>
        <location evidence="1">Nucleus</location>
        <location evidence="1">Nucleolus</location>
    </subcellularLocation>
</comment>
<keyword evidence="3" id="KW-0690">Ribosome biogenesis</keyword>
<dbReference type="InterPro" id="IPR007276">
    <property type="entry name" value="Nop14"/>
</dbReference>
<feature type="compositionally biased region" description="Acidic residues" evidence="7">
    <location>
        <begin position="184"/>
        <end position="197"/>
    </location>
</feature>
<dbReference type="EMBL" id="JARVKF010000168">
    <property type="protein sequence ID" value="KAK9421680.1"/>
    <property type="molecule type" value="Genomic_DNA"/>
</dbReference>
<feature type="region of interest" description="Disordered" evidence="7">
    <location>
        <begin position="875"/>
        <end position="902"/>
    </location>
</feature>
<evidence type="ECO:0000256" key="2">
    <source>
        <dbReference type="ARBA" id="ARBA00007466"/>
    </source>
</evidence>